<dbReference type="OrthoDB" id="1933717at2759"/>
<gene>
    <name evidence="4" type="primary">Dyak\GE17599</name>
    <name evidence="4" type="synonym">dyak_GLEANR_18915</name>
    <name evidence="4" type="synonym">GE17599</name>
    <name evidence="4" type="ORF">Dyak_GE17599</name>
</gene>
<name>B4Q1R2_DROYA</name>
<dbReference type="EMBL" id="CM000162">
    <property type="protein sequence ID" value="EDX02487.1"/>
    <property type="molecule type" value="Genomic_DNA"/>
</dbReference>
<dbReference type="GO" id="GO:0016616">
    <property type="term" value="F:oxidoreductase activity, acting on the CH-OH group of donors, NAD or NADP as acceptor"/>
    <property type="evidence" value="ECO:0007669"/>
    <property type="project" value="UniProtKB-ARBA"/>
</dbReference>
<evidence type="ECO:0000256" key="3">
    <source>
        <dbReference type="RuleBase" id="RU000363"/>
    </source>
</evidence>
<dbReference type="eggNOG" id="KOG1205">
    <property type="taxonomic scope" value="Eukaryota"/>
</dbReference>
<comment type="similarity">
    <text evidence="1 3">Belongs to the short-chain dehydrogenases/reductases (SDR) family.</text>
</comment>
<dbReference type="InterPro" id="IPR036291">
    <property type="entry name" value="NAD(P)-bd_dom_sf"/>
</dbReference>
<keyword evidence="2 4" id="KW-0560">Oxidoreductase</keyword>
<dbReference type="FunFam" id="3.40.50.720:FF:000047">
    <property type="entry name" value="NADP-dependent L-serine/L-allo-threonine dehydrogenase"/>
    <property type="match status" value="1"/>
</dbReference>
<evidence type="ECO:0000313" key="5">
    <source>
        <dbReference type="Proteomes" id="UP000002282"/>
    </source>
</evidence>
<accession>B4Q1R2</accession>
<dbReference type="PRINTS" id="PR00080">
    <property type="entry name" value="SDRFAMILY"/>
</dbReference>
<keyword evidence="5" id="KW-1185">Reference proteome</keyword>
<evidence type="ECO:0000313" key="4">
    <source>
        <dbReference type="EMBL" id="EDX02487.1"/>
    </source>
</evidence>
<dbReference type="PhylomeDB" id="B4Q1R2"/>
<dbReference type="SUPFAM" id="SSF51735">
    <property type="entry name" value="NAD(P)-binding Rossmann-fold domains"/>
    <property type="match status" value="1"/>
</dbReference>
<protein>
    <submittedName>
        <fullName evidence="4">Uncharacterized protein</fullName>
    </submittedName>
</protein>
<dbReference type="HOGENOM" id="CLU_010194_2_10_1"/>
<dbReference type="InterPro" id="IPR002347">
    <property type="entry name" value="SDR_fam"/>
</dbReference>
<dbReference type="KEGG" id="dya:Dyak_GE17599"/>
<sequence>MDRWLNRVAVVTGASSGIGAAVCKDLVAKGMVVVGLARREERLKELKASLPAEQGSRFHGRKCDVSQEQEVIDAFAWIDATLGGADVLVNNAGIVRVGVGITSESNAADLRAILDTNVLGVSWCTREAFKSLQKRNVNDGHILIVNSVAGHRVVTSPGLIMGMYSPSKFAVTAMTEVLRHEFLTSKTQTKITSISPGAVDTEIIDKKALELIPDLPLLRSEDVADAISYCIQTPPNVQIHELIIKPVGETI</sequence>
<dbReference type="Pfam" id="PF00106">
    <property type="entry name" value="adh_short"/>
    <property type="match status" value="1"/>
</dbReference>
<reference evidence="4 5" key="2">
    <citation type="journal article" date="2007" name="PLoS Biol.">
        <title>Principles of genome evolution in the Drosophila melanogaster species group.</title>
        <authorList>
            <person name="Ranz J.M."/>
            <person name="Maurin D."/>
            <person name="Chan Y.S."/>
            <person name="von Grotthuss M."/>
            <person name="Hillier L.W."/>
            <person name="Roote J."/>
            <person name="Ashburner M."/>
            <person name="Bergman C.M."/>
        </authorList>
    </citation>
    <scope>NUCLEOTIDE SEQUENCE [LARGE SCALE GENOMIC DNA]</scope>
    <source>
        <strain evidence="5">Tai18E2 / Tucson 14021-0261.01</strain>
    </source>
</reference>
<dbReference type="SMR" id="B4Q1R2"/>
<proteinExistence type="inferred from homology"/>
<evidence type="ECO:0000256" key="2">
    <source>
        <dbReference type="ARBA" id="ARBA00023002"/>
    </source>
</evidence>
<dbReference type="PRINTS" id="PR00081">
    <property type="entry name" value="GDHRDH"/>
</dbReference>
<dbReference type="AlphaFoldDB" id="B4Q1R2"/>
<evidence type="ECO:0000256" key="1">
    <source>
        <dbReference type="ARBA" id="ARBA00006484"/>
    </source>
</evidence>
<dbReference type="PANTHER" id="PTHR43115:SF4">
    <property type="entry name" value="DEHYDROGENASE_REDUCTASE SDR FAMILY MEMBER 11"/>
    <property type="match status" value="1"/>
</dbReference>
<dbReference type="Proteomes" id="UP000002282">
    <property type="component" value="Chromosome X"/>
</dbReference>
<dbReference type="PANTHER" id="PTHR43115">
    <property type="entry name" value="DEHYDROGENASE/REDUCTASE SDR FAMILY MEMBER 11"/>
    <property type="match status" value="1"/>
</dbReference>
<dbReference type="OMA" id="TMGMYSP"/>
<dbReference type="Gene3D" id="3.40.50.720">
    <property type="entry name" value="NAD(P)-binding Rossmann-like Domain"/>
    <property type="match status" value="1"/>
</dbReference>
<reference evidence="4 5" key="1">
    <citation type="journal article" date="2007" name="Nature">
        <title>Evolution of genes and genomes on the Drosophila phylogeny.</title>
        <authorList>
            <consortium name="Drosophila 12 Genomes Consortium"/>
            <person name="Clark A.G."/>
            <person name="Eisen M.B."/>
            <person name="Smith D.R."/>
            <person name="Bergman C.M."/>
            <person name="Oliver B."/>
            <person name="Markow T.A."/>
            <person name="Kaufman T.C."/>
            <person name="Kellis M."/>
            <person name="Gelbart W."/>
            <person name="Iyer V.N."/>
            <person name="Pollard D.A."/>
            <person name="Sackton T.B."/>
            <person name="Larracuente A.M."/>
            <person name="Singh N.D."/>
            <person name="Abad J.P."/>
            <person name="Abt D.N."/>
            <person name="Adryan B."/>
            <person name="Aguade M."/>
            <person name="Akashi H."/>
            <person name="Anderson W.W."/>
            <person name="Aquadro C.F."/>
            <person name="Ardell D.H."/>
            <person name="Arguello R."/>
            <person name="Artieri C.G."/>
            <person name="Barbash D.A."/>
            <person name="Barker D."/>
            <person name="Barsanti P."/>
            <person name="Batterham P."/>
            <person name="Batzoglou S."/>
            <person name="Begun D."/>
            <person name="Bhutkar A."/>
            <person name="Blanco E."/>
            <person name="Bosak S.A."/>
            <person name="Bradley R.K."/>
            <person name="Brand A.D."/>
            <person name="Brent M.R."/>
            <person name="Brooks A.N."/>
            <person name="Brown R.H."/>
            <person name="Butlin R.K."/>
            <person name="Caggese C."/>
            <person name="Calvi B.R."/>
            <person name="Bernardo de Carvalho A."/>
            <person name="Caspi A."/>
            <person name="Castrezana S."/>
            <person name="Celniker S.E."/>
            <person name="Chang J.L."/>
            <person name="Chapple C."/>
            <person name="Chatterji S."/>
            <person name="Chinwalla A."/>
            <person name="Civetta A."/>
            <person name="Clifton S.W."/>
            <person name="Comeron J.M."/>
            <person name="Costello J.C."/>
            <person name="Coyne J.A."/>
            <person name="Daub J."/>
            <person name="David R.G."/>
            <person name="Delcher A.L."/>
            <person name="Delehaunty K."/>
            <person name="Do C.B."/>
            <person name="Ebling H."/>
            <person name="Edwards K."/>
            <person name="Eickbush T."/>
            <person name="Evans J.D."/>
            <person name="Filipski A."/>
            <person name="Findeiss S."/>
            <person name="Freyhult E."/>
            <person name="Fulton L."/>
            <person name="Fulton R."/>
            <person name="Garcia A.C."/>
            <person name="Gardiner A."/>
            <person name="Garfield D.A."/>
            <person name="Garvin B.E."/>
            <person name="Gibson G."/>
            <person name="Gilbert D."/>
            <person name="Gnerre S."/>
            <person name="Godfrey J."/>
            <person name="Good R."/>
            <person name="Gotea V."/>
            <person name="Gravely B."/>
            <person name="Greenberg A.J."/>
            <person name="Griffiths-Jones S."/>
            <person name="Gross S."/>
            <person name="Guigo R."/>
            <person name="Gustafson E.A."/>
            <person name="Haerty W."/>
            <person name="Hahn M.W."/>
            <person name="Halligan D.L."/>
            <person name="Halpern A.L."/>
            <person name="Halter G.M."/>
            <person name="Han M.V."/>
            <person name="Heger A."/>
            <person name="Hillier L."/>
            <person name="Hinrichs A.S."/>
            <person name="Holmes I."/>
            <person name="Hoskins R.A."/>
            <person name="Hubisz M.J."/>
            <person name="Hultmark D."/>
            <person name="Huntley M.A."/>
            <person name="Jaffe D.B."/>
            <person name="Jagadeeshan S."/>
            <person name="Jeck W.R."/>
            <person name="Johnson J."/>
            <person name="Jones C.D."/>
            <person name="Jordan W.C."/>
            <person name="Karpen G.H."/>
            <person name="Kataoka E."/>
            <person name="Keightley P.D."/>
            <person name="Kheradpour P."/>
            <person name="Kirkness E.F."/>
            <person name="Koerich L.B."/>
            <person name="Kristiansen K."/>
            <person name="Kudrna D."/>
            <person name="Kulathinal R.J."/>
            <person name="Kumar S."/>
            <person name="Kwok R."/>
            <person name="Lander E."/>
            <person name="Langley C.H."/>
            <person name="Lapoint R."/>
            <person name="Lazzaro B.P."/>
            <person name="Lee S.J."/>
            <person name="Levesque L."/>
            <person name="Li R."/>
            <person name="Lin C.F."/>
            <person name="Lin M.F."/>
            <person name="Lindblad-Toh K."/>
            <person name="Llopart A."/>
            <person name="Long M."/>
            <person name="Low L."/>
            <person name="Lozovsky E."/>
            <person name="Lu J."/>
            <person name="Luo M."/>
            <person name="Machado C.A."/>
            <person name="Makalowski W."/>
            <person name="Marzo M."/>
            <person name="Matsuda M."/>
            <person name="Matzkin L."/>
            <person name="McAllister B."/>
            <person name="McBride C.S."/>
            <person name="McKernan B."/>
            <person name="McKernan K."/>
            <person name="Mendez-Lago M."/>
            <person name="Minx P."/>
            <person name="Mollenhauer M.U."/>
            <person name="Montooth K."/>
            <person name="Mount S.M."/>
            <person name="Mu X."/>
            <person name="Myers E."/>
            <person name="Negre B."/>
            <person name="Newfeld S."/>
            <person name="Nielsen R."/>
            <person name="Noor M.A."/>
            <person name="O'Grady P."/>
            <person name="Pachter L."/>
            <person name="Papaceit M."/>
            <person name="Parisi M.J."/>
            <person name="Parisi M."/>
            <person name="Parts L."/>
            <person name="Pedersen J.S."/>
            <person name="Pesole G."/>
            <person name="Phillippy A.M."/>
            <person name="Ponting C.P."/>
            <person name="Pop M."/>
            <person name="Porcelli D."/>
            <person name="Powell J.R."/>
            <person name="Prohaska S."/>
            <person name="Pruitt K."/>
            <person name="Puig M."/>
            <person name="Quesneville H."/>
            <person name="Ram K.R."/>
            <person name="Rand D."/>
            <person name="Rasmussen M.D."/>
            <person name="Reed L.K."/>
            <person name="Reenan R."/>
            <person name="Reily A."/>
            <person name="Remington K.A."/>
            <person name="Rieger T.T."/>
            <person name="Ritchie M.G."/>
            <person name="Robin C."/>
            <person name="Rogers Y.H."/>
            <person name="Rohde C."/>
            <person name="Rozas J."/>
            <person name="Rubenfield M.J."/>
            <person name="Ruiz A."/>
            <person name="Russo S."/>
            <person name="Salzberg S.L."/>
            <person name="Sanchez-Gracia A."/>
            <person name="Saranga D.J."/>
            <person name="Sato H."/>
            <person name="Schaeffer S.W."/>
            <person name="Schatz M.C."/>
            <person name="Schlenke T."/>
            <person name="Schwartz R."/>
            <person name="Segarra C."/>
            <person name="Singh R.S."/>
            <person name="Sirot L."/>
            <person name="Sirota M."/>
            <person name="Sisneros N.B."/>
            <person name="Smith C.D."/>
            <person name="Smith T.F."/>
            <person name="Spieth J."/>
            <person name="Stage D.E."/>
            <person name="Stark A."/>
            <person name="Stephan W."/>
            <person name="Strausberg R.L."/>
            <person name="Strempel S."/>
            <person name="Sturgill D."/>
            <person name="Sutton G."/>
            <person name="Sutton G.G."/>
            <person name="Tao W."/>
            <person name="Teichmann S."/>
            <person name="Tobari Y.N."/>
            <person name="Tomimura Y."/>
            <person name="Tsolas J.M."/>
            <person name="Valente V.L."/>
            <person name="Venter E."/>
            <person name="Venter J.C."/>
            <person name="Vicario S."/>
            <person name="Vieira F.G."/>
            <person name="Vilella A.J."/>
            <person name="Villasante A."/>
            <person name="Walenz B."/>
            <person name="Wang J."/>
            <person name="Wasserman M."/>
            <person name="Watts T."/>
            <person name="Wilson D."/>
            <person name="Wilson R.K."/>
            <person name="Wing R.A."/>
            <person name="Wolfner M.F."/>
            <person name="Wong A."/>
            <person name="Wong G.K."/>
            <person name="Wu C.I."/>
            <person name="Wu G."/>
            <person name="Yamamoto D."/>
            <person name="Yang H.P."/>
            <person name="Yang S.P."/>
            <person name="Yorke J.A."/>
            <person name="Yoshida K."/>
            <person name="Zdobnov E."/>
            <person name="Zhang P."/>
            <person name="Zhang Y."/>
            <person name="Zimin A.V."/>
            <person name="Baldwin J."/>
            <person name="Abdouelleil A."/>
            <person name="Abdulkadir J."/>
            <person name="Abebe A."/>
            <person name="Abera B."/>
            <person name="Abreu J."/>
            <person name="Acer S.C."/>
            <person name="Aftuck L."/>
            <person name="Alexander A."/>
            <person name="An P."/>
            <person name="Anderson E."/>
            <person name="Anderson S."/>
            <person name="Arachi H."/>
            <person name="Azer M."/>
            <person name="Bachantsang P."/>
            <person name="Barry A."/>
            <person name="Bayul T."/>
            <person name="Berlin A."/>
            <person name="Bessette D."/>
            <person name="Bloom T."/>
            <person name="Blye J."/>
            <person name="Boguslavskiy L."/>
            <person name="Bonnet C."/>
            <person name="Boukhgalter B."/>
            <person name="Bourzgui I."/>
            <person name="Brown A."/>
            <person name="Cahill P."/>
            <person name="Channer S."/>
            <person name="Cheshatsang Y."/>
            <person name="Chuda L."/>
            <person name="Citroen M."/>
            <person name="Collymore A."/>
            <person name="Cooke P."/>
            <person name="Costello M."/>
            <person name="D'Aco K."/>
            <person name="Daza R."/>
            <person name="De Haan G."/>
            <person name="DeGray S."/>
            <person name="DeMaso C."/>
            <person name="Dhargay N."/>
            <person name="Dooley K."/>
            <person name="Dooley E."/>
            <person name="Doricent M."/>
            <person name="Dorje P."/>
            <person name="Dorjee K."/>
            <person name="Dupes A."/>
            <person name="Elong R."/>
            <person name="Falk J."/>
            <person name="Farina A."/>
            <person name="Faro S."/>
            <person name="Ferguson D."/>
            <person name="Fisher S."/>
            <person name="Foley C.D."/>
            <person name="Franke A."/>
            <person name="Friedrich D."/>
            <person name="Gadbois L."/>
            <person name="Gearin G."/>
            <person name="Gearin C.R."/>
            <person name="Giannoukos G."/>
            <person name="Goode T."/>
            <person name="Graham J."/>
            <person name="Grandbois E."/>
            <person name="Grewal S."/>
            <person name="Gyaltsen K."/>
            <person name="Hafez N."/>
            <person name="Hagos B."/>
            <person name="Hall J."/>
            <person name="Henson C."/>
            <person name="Hollinger A."/>
            <person name="Honan T."/>
            <person name="Huard M.D."/>
            <person name="Hughes L."/>
            <person name="Hurhula B."/>
            <person name="Husby M.E."/>
            <person name="Kamat A."/>
            <person name="Kanga B."/>
            <person name="Kashin S."/>
            <person name="Khazanovich D."/>
            <person name="Kisner P."/>
            <person name="Lance K."/>
            <person name="Lara M."/>
            <person name="Lee W."/>
            <person name="Lennon N."/>
            <person name="Letendre F."/>
            <person name="LeVine R."/>
            <person name="Lipovsky A."/>
            <person name="Liu X."/>
            <person name="Liu J."/>
            <person name="Liu S."/>
            <person name="Lokyitsang T."/>
            <person name="Lokyitsang Y."/>
            <person name="Lubonja R."/>
            <person name="Lui A."/>
            <person name="MacDonald P."/>
            <person name="Magnisalis V."/>
            <person name="Maru K."/>
            <person name="Matthews C."/>
            <person name="McCusker W."/>
            <person name="McDonough S."/>
            <person name="Mehta T."/>
            <person name="Meldrim J."/>
            <person name="Meneus L."/>
            <person name="Mihai O."/>
            <person name="Mihalev A."/>
            <person name="Mihova T."/>
            <person name="Mittelman R."/>
            <person name="Mlenga V."/>
            <person name="Montmayeur A."/>
            <person name="Mulrain L."/>
            <person name="Navidi A."/>
            <person name="Naylor J."/>
            <person name="Negash T."/>
            <person name="Nguyen T."/>
            <person name="Nguyen N."/>
            <person name="Nicol R."/>
            <person name="Norbu C."/>
            <person name="Norbu N."/>
            <person name="Novod N."/>
            <person name="O'Neill B."/>
            <person name="Osman S."/>
            <person name="Markiewicz E."/>
            <person name="Oyono O.L."/>
            <person name="Patti C."/>
            <person name="Phunkhang P."/>
            <person name="Pierre F."/>
            <person name="Priest M."/>
            <person name="Raghuraman S."/>
            <person name="Rege F."/>
            <person name="Reyes R."/>
            <person name="Rise C."/>
            <person name="Rogov P."/>
            <person name="Ross K."/>
            <person name="Ryan E."/>
            <person name="Settipalli S."/>
            <person name="Shea T."/>
            <person name="Sherpa N."/>
            <person name="Shi L."/>
            <person name="Shih D."/>
            <person name="Sparrow T."/>
            <person name="Spaulding J."/>
            <person name="Stalker J."/>
            <person name="Stange-Thomann N."/>
            <person name="Stavropoulos S."/>
            <person name="Stone C."/>
            <person name="Strader C."/>
            <person name="Tesfaye S."/>
            <person name="Thomson T."/>
            <person name="Thoulutsang Y."/>
            <person name="Thoulutsang D."/>
            <person name="Topham K."/>
            <person name="Topping I."/>
            <person name="Tsamla T."/>
            <person name="Vassiliev H."/>
            <person name="Vo A."/>
            <person name="Wangchuk T."/>
            <person name="Wangdi T."/>
            <person name="Weiand M."/>
            <person name="Wilkinson J."/>
            <person name="Wilson A."/>
            <person name="Yadav S."/>
            <person name="Young G."/>
            <person name="Yu Q."/>
            <person name="Zembek L."/>
            <person name="Zhong D."/>
            <person name="Zimmer A."/>
            <person name="Zwirko Z."/>
            <person name="Jaffe D.B."/>
            <person name="Alvarez P."/>
            <person name="Brockman W."/>
            <person name="Butler J."/>
            <person name="Chin C."/>
            <person name="Gnerre S."/>
            <person name="Grabherr M."/>
            <person name="Kleber M."/>
            <person name="Mauceli E."/>
            <person name="MacCallum I."/>
        </authorList>
    </citation>
    <scope>NUCLEOTIDE SEQUENCE [LARGE SCALE GENOMIC DNA]</scope>
    <source>
        <strain evidence="5">Tai18E2 / Tucson 14021-0261.01</strain>
    </source>
</reference>
<organism evidence="4 5">
    <name type="scientific">Drosophila yakuba</name>
    <name type="common">Fruit fly</name>
    <dbReference type="NCBI Taxonomy" id="7245"/>
    <lineage>
        <taxon>Eukaryota</taxon>
        <taxon>Metazoa</taxon>
        <taxon>Ecdysozoa</taxon>
        <taxon>Arthropoda</taxon>
        <taxon>Hexapoda</taxon>
        <taxon>Insecta</taxon>
        <taxon>Pterygota</taxon>
        <taxon>Neoptera</taxon>
        <taxon>Endopterygota</taxon>
        <taxon>Diptera</taxon>
        <taxon>Brachycera</taxon>
        <taxon>Muscomorpha</taxon>
        <taxon>Ephydroidea</taxon>
        <taxon>Drosophilidae</taxon>
        <taxon>Drosophila</taxon>
        <taxon>Sophophora</taxon>
    </lineage>
</organism>